<proteinExistence type="predicted"/>
<comment type="caution">
    <text evidence="1">The sequence shown here is derived from an EMBL/GenBank/DDBJ whole genome shotgun (WGS) entry which is preliminary data.</text>
</comment>
<evidence type="ECO:0000313" key="2">
    <source>
        <dbReference type="Proteomes" id="UP000805193"/>
    </source>
</evidence>
<dbReference type="Proteomes" id="UP000805193">
    <property type="component" value="Unassembled WGS sequence"/>
</dbReference>
<evidence type="ECO:0000313" key="1">
    <source>
        <dbReference type="EMBL" id="KAG0443347.1"/>
    </source>
</evidence>
<gene>
    <name evidence="1" type="ORF">HPB47_015018</name>
</gene>
<keyword evidence="2" id="KW-1185">Reference proteome</keyword>
<accession>A0AC60QUK3</accession>
<protein>
    <submittedName>
        <fullName evidence="1">Uncharacterized protein</fullName>
    </submittedName>
</protein>
<dbReference type="EMBL" id="JABSTQ010003552">
    <property type="protein sequence ID" value="KAG0443347.1"/>
    <property type="molecule type" value="Genomic_DNA"/>
</dbReference>
<name>A0AC60QUK3_IXOPE</name>
<sequence>MAAAEAGWGVILGHCTCMAEIGEDCSDTAAPLFYLEVGLNVAKNNRQDGLFITGNAEASCGQFCYEAKTVASQDTLTLQPTKKNGMPFLMVLLQVARALEAGEALRSPRPGGVCRSLGLAGTASCVPPT</sequence>
<reference evidence="1 2" key="1">
    <citation type="journal article" date="2020" name="Cell">
        <title>Large-Scale Comparative Analyses of Tick Genomes Elucidate Their Genetic Diversity and Vector Capacities.</title>
        <authorList>
            <consortium name="Tick Genome and Microbiome Consortium (TIGMIC)"/>
            <person name="Jia N."/>
            <person name="Wang J."/>
            <person name="Shi W."/>
            <person name="Du L."/>
            <person name="Sun Y."/>
            <person name="Zhan W."/>
            <person name="Jiang J.F."/>
            <person name="Wang Q."/>
            <person name="Zhang B."/>
            <person name="Ji P."/>
            <person name="Bell-Sakyi L."/>
            <person name="Cui X.M."/>
            <person name="Yuan T.T."/>
            <person name="Jiang B.G."/>
            <person name="Yang W.F."/>
            <person name="Lam T.T."/>
            <person name="Chang Q.C."/>
            <person name="Ding S.J."/>
            <person name="Wang X.J."/>
            <person name="Zhu J.G."/>
            <person name="Ruan X.D."/>
            <person name="Zhao L."/>
            <person name="Wei J.T."/>
            <person name="Ye R.Z."/>
            <person name="Que T.C."/>
            <person name="Du C.H."/>
            <person name="Zhou Y.H."/>
            <person name="Cheng J.X."/>
            <person name="Dai P.F."/>
            <person name="Guo W.B."/>
            <person name="Han X.H."/>
            <person name="Huang E.J."/>
            <person name="Li L.F."/>
            <person name="Wei W."/>
            <person name="Gao Y.C."/>
            <person name="Liu J.Z."/>
            <person name="Shao H.Z."/>
            <person name="Wang X."/>
            <person name="Wang C.C."/>
            <person name="Yang T.C."/>
            <person name="Huo Q.B."/>
            <person name="Li W."/>
            <person name="Chen H.Y."/>
            <person name="Chen S.E."/>
            <person name="Zhou L.G."/>
            <person name="Ni X.B."/>
            <person name="Tian J.H."/>
            <person name="Sheng Y."/>
            <person name="Liu T."/>
            <person name="Pan Y.S."/>
            <person name="Xia L.Y."/>
            <person name="Li J."/>
            <person name="Zhao F."/>
            <person name="Cao W.C."/>
        </authorList>
    </citation>
    <scope>NUCLEOTIDE SEQUENCE [LARGE SCALE GENOMIC DNA]</scope>
    <source>
        <strain evidence="1">Iper-2018</strain>
    </source>
</reference>
<organism evidence="1 2">
    <name type="scientific">Ixodes persulcatus</name>
    <name type="common">Taiga tick</name>
    <dbReference type="NCBI Taxonomy" id="34615"/>
    <lineage>
        <taxon>Eukaryota</taxon>
        <taxon>Metazoa</taxon>
        <taxon>Ecdysozoa</taxon>
        <taxon>Arthropoda</taxon>
        <taxon>Chelicerata</taxon>
        <taxon>Arachnida</taxon>
        <taxon>Acari</taxon>
        <taxon>Parasitiformes</taxon>
        <taxon>Ixodida</taxon>
        <taxon>Ixodoidea</taxon>
        <taxon>Ixodidae</taxon>
        <taxon>Ixodinae</taxon>
        <taxon>Ixodes</taxon>
    </lineage>
</organism>